<dbReference type="PANTHER" id="PTHR23117:SF13">
    <property type="entry name" value="GUANYLATE KINASE"/>
    <property type="match status" value="1"/>
</dbReference>
<evidence type="ECO:0000256" key="6">
    <source>
        <dbReference type="ARBA" id="ARBA00022777"/>
    </source>
</evidence>
<keyword evidence="11" id="KW-1185">Reference proteome</keyword>
<dbReference type="InterPro" id="IPR008144">
    <property type="entry name" value="Guanylate_kin-like_dom"/>
</dbReference>
<evidence type="ECO:0000256" key="2">
    <source>
        <dbReference type="ARBA" id="ARBA00012961"/>
    </source>
</evidence>
<evidence type="ECO:0000256" key="7">
    <source>
        <dbReference type="ARBA" id="ARBA00022840"/>
    </source>
</evidence>
<comment type="caution">
    <text evidence="10">The sequence shown here is derived from an EMBL/GenBank/DDBJ whole genome shotgun (WGS) entry which is preliminary data.</text>
</comment>
<dbReference type="AlphaFoldDB" id="F3L5G5"/>
<evidence type="ECO:0000256" key="5">
    <source>
        <dbReference type="ARBA" id="ARBA00022741"/>
    </source>
</evidence>
<dbReference type="PANTHER" id="PTHR23117">
    <property type="entry name" value="GUANYLATE KINASE-RELATED"/>
    <property type="match status" value="1"/>
</dbReference>
<evidence type="ECO:0000256" key="1">
    <source>
        <dbReference type="ARBA" id="ARBA00005790"/>
    </source>
</evidence>
<proteinExistence type="inferred from homology"/>
<evidence type="ECO:0000313" key="11">
    <source>
        <dbReference type="Proteomes" id="UP000005615"/>
    </source>
</evidence>
<reference evidence="10 11" key="1">
    <citation type="journal article" date="2011" name="J. Bacteriol.">
        <title>Genome sequence of strain IMCC3088, a proteorhodopsin-containing marine bacterium belonging to the OM60/NOR5 clade.</title>
        <authorList>
            <person name="Jang Y."/>
            <person name="Oh H.M."/>
            <person name="Kang I."/>
            <person name="Lee K."/>
            <person name="Yang S.J."/>
            <person name="Cho J.C."/>
        </authorList>
    </citation>
    <scope>NUCLEOTIDE SEQUENCE [LARGE SCALE GENOMIC DNA]</scope>
    <source>
        <strain evidence="10 11">IMCC3088</strain>
    </source>
</reference>
<comment type="subcellular location">
    <subcellularLocation>
        <location evidence="9">Cytoplasm</location>
    </subcellularLocation>
</comment>
<comment type="function">
    <text evidence="9">Essential for recycling GMP and indirectly, cGMP.</text>
</comment>
<evidence type="ECO:0000313" key="10">
    <source>
        <dbReference type="EMBL" id="EGG28440.1"/>
    </source>
</evidence>
<accession>F3L5G5</accession>
<keyword evidence="4 9" id="KW-0808">Transferase</keyword>
<dbReference type="InterPro" id="IPR020590">
    <property type="entry name" value="Guanylate_kinase_CS"/>
</dbReference>
<evidence type="ECO:0000256" key="3">
    <source>
        <dbReference type="ARBA" id="ARBA00016296"/>
    </source>
</evidence>
<dbReference type="Pfam" id="PF00625">
    <property type="entry name" value="Guanylate_kin"/>
    <property type="match status" value="1"/>
</dbReference>
<dbReference type="EC" id="2.7.4.8" evidence="2 9"/>
<dbReference type="RefSeq" id="WP_009577095.1">
    <property type="nucleotide sequence ID" value="NZ_AEIG01000110.1"/>
</dbReference>
<dbReference type="OrthoDB" id="9808150at2"/>
<dbReference type="STRING" id="2518989.IMCC3088_128"/>
<evidence type="ECO:0000256" key="4">
    <source>
        <dbReference type="ARBA" id="ARBA00022679"/>
    </source>
</evidence>
<dbReference type="NCBIfam" id="TIGR03263">
    <property type="entry name" value="guanyl_kin"/>
    <property type="match status" value="1"/>
</dbReference>
<organism evidence="10 11">
    <name type="scientific">Aequoribacter fuscus</name>
    <dbReference type="NCBI Taxonomy" id="2518989"/>
    <lineage>
        <taxon>Bacteria</taxon>
        <taxon>Pseudomonadati</taxon>
        <taxon>Pseudomonadota</taxon>
        <taxon>Gammaproteobacteria</taxon>
        <taxon>Cellvibrionales</taxon>
        <taxon>Halieaceae</taxon>
        <taxon>Aequoribacter</taxon>
    </lineage>
</organism>
<protein>
    <recommendedName>
        <fullName evidence="3 9">Guanylate kinase</fullName>
        <ecNumber evidence="2 9">2.7.4.8</ecNumber>
    </recommendedName>
    <alternativeName>
        <fullName evidence="8 9">GMP kinase</fullName>
    </alternativeName>
</protein>
<evidence type="ECO:0000256" key="9">
    <source>
        <dbReference type="HAMAP-Rule" id="MF_00328"/>
    </source>
</evidence>
<dbReference type="InterPro" id="IPR027417">
    <property type="entry name" value="P-loop_NTPase"/>
</dbReference>
<dbReference type="PROSITE" id="PS00856">
    <property type="entry name" value="GUANYLATE_KINASE_1"/>
    <property type="match status" value="1"/>
</dbReference>
<dbReference type="GO" id="GO:0004385">
    <property type="term" value="F:GMP kinase activity"/>
    <property type="evidence" value="ECO:0007669"/>
    <property type="project" value="UniProtKB-UniRule"/>
</dbReference>
<comment type="similarity">
    <text evidence="1 9">Belongs to the guanylate kinase family.</text>
</comment>
<dbReference type="InterPro" id="IPR017665">
    <property type="entry name" value="Guanylate_kinase"/>
</dbReference>
<gene>
    <name evidence="9" type="primary">gmk</name>
    <name evidence="10" type="ORF">IMCC3088_128</name>
</gene>
<dbReference type="EMBL" id="AEIG01000110">
    <property type="protein sequence ID" value="EGG28440.1"/>
    <property type="molecule type" value="Genomic_DNA"/>
</dbReference>
<keyword evidence="7 9" id="KW-0067">ATP-binding</keyword>
<dbReference type="eggNOG" id="COG0194">
    <property type="taxonomic scope" value="Bacteria"/>
</dbReference>
<dbReference type="GO" id="GO:0005829">
    <property type="term" value="C:cytosol"/>
    <property type="evidence" value="ECO:0007669"/>
    <property type="project" value="TreeGrafter"/>
</dbReference>
<dbReference type="Proteomes" id="UP000005615">
    <property type="component" value="Unassembled WGS sequence"/>
</dbReference>
<dbReference type="Gene3D" id="3.40.50.300">
    <property type="entry name" value="P-loop containing nucleotide triphosphate hydrolases"/>
    <property type="match status" value="1"/>
</dbReference>
<dbReference type="Gene3D" id="3.30.63.10">
    <property type="entry name" value="Guanylate Kinase phosphate binding domain"/>
    <property type="match status" value="1"/>
</dbReference>
<keyword evidence="6 9" id="KW-0418">Kinase</keyword>
<keyword evidence="5 9" id="KW-0547">Nucleotide-binding</keyword>
<evidence type="ECO:0000256" key="8">
    <source>
        <dbReference type="ARBA" id="ARBA00030128"/>
    </source>
</evidence>
<sequence>MQNSHTGCLFTVSAPSGAGKTSLVKALLEQDSHLQVSVSHTTRPMRPGEADGLNYHFVSQADFAALRDQGGFIECAEVFGNWYGTSKAWVQTMLESGSDIILEIDWQGAEQIKAWWPDTCAIFIFPPSHATLKHRLIGRGQDSEDVIQRRLSEAELEMQHYTLSDYLVINDDFQIALHDLQAIVRAERLKTGRQSQAQRALMCDLIPSLALRKP</sequence>
<dbReference type="HAMAP" id="MF_00328">
    <property type="entry name" value="Guanylate_kinase"/>
    <property type="match status" value="1"/>
</dbReference>
<dbReference type="SMART" id="SM00072">
    <property type="entry name" value="GuKc"/>
    <property type="match status" value="1"/>
</dbReference>
<dbReference type="PROSITE" id="PS50052">
    <property type="entry name" value="GUANYLATE_KINASE_2"/>
    <property type="match status" value="1"/>
</dbReference>
<keyword evidence="9" id="KW-0963">Cytoplasm</keyword>
<dbReference type="GO" id="GO:0005524">
    <property type="term" value="F:ATP binding"/>
    <property type="evidence" value="ECO:0007669"/>
    <property type="project" value="UniProtKB-UniRule"/>
</dbReference>
<dbReference type="FunFam" id="3.30.63.10:FF:000002">
    <property type="entry name" value="Guanylate kinase 1"/>
    <property type="match status" value="1"/>
</dbReference>
<dbReference type="InterPro" id="IPR008145">
    <property type="entry name" value="GK/Ca_channel_bsu"/>
</dbReference>
<feature type="binding site" evidence="9">
    <location>
        <begin position="14"/>
        <end position="21"/>
    </location>
    <ligand>
        <name>ATP</name>
        <dbReference type="ChEBI" id="CHEBI:30616"/>
    </ligand>
</feature>
<comment type="catalytic activity">
    <reaction evidence="9">
        <text>GMP + ATP = GDP + ADP</text>
        <dbReference type="Rhea" id="RHEA:20780"/>
        <dbReference type="ChEBI" id="CHEBI:30616"/>
        <dbReference type="ChEBI" id="CHEBI:58115"/>
        <dbReference type="ChEBI" id="CHEBI:58189"/>
        <dbReference type="ChEBI" id="CHEBI:456216"/>
        <dbReference type="EC" id="2.7.4.8"/>
    </reaction>
</comment>
<dbReference type="CDD" id="cd00071">
    <property type="entry name" value="GMPK"/>
    <property type="match status" value="1"/>
</dbReference>
<name>F3L5G5_9GAMM</name>
<dbReference type="SUPFAM" id="SSF52540">
    <property type="entry name" value="P-loop containing nucleoside triphosphate hydrolases"/>
    <property type="match status" value="1"/>
</dbReference>